<organism evidence="16 17">
    <name type="scientific">Pneumocystis wakefieldiae</name>
    <dbReference type="NCBI Taxonomy" id="38082"/>
    <lineage>
        <taxon>Eukaryota</taxon>
        <taxon>Fungi</taxon>
        <taxon>Dikarya</taxon>
        <taxon>Ascomycota</taxon>
        <taxon>Taphrinomycotina</taxon>
        <taxon>Pneumocystomycetes</taxon>
        <taxon>Pneumocystaceae</taxon>
        <taxon>Pneumocystis</taxon>
    </lineage>
</organism>
<dbReference type="EMBL" id="CP054545">
    <property type="protein sequence ID" value="QSL66753.1"/>
    <property type="molecule type" value="Genomic_DNA"/>
</dbReference>
<keyword evidence="8" id="KW-0256">Endoplasmic reticulum</keyword>
<keyword evidence="10 14" id="KW-1133">Transmembrane helix</keyword>
<evidence type="ECO:0000256" key="7">
    <source>
        <dbReference type="ARBA" id="ARBA00022729"/>
    </source>
</evidence>
<evidence type="ECO:0000256" key="8">
    <source>
        <dbReference type="ARBA" id="ARBA00022824"/>
    </source>
</evidence>
<evidence type="ECO:0000256" key="11">
    <source>
        <dbReference type="ARBA" id="ARBA00023065"/>
    </source>
</evidence>
<evidence type="ECO:0000313" key="16">
    <source>
        <dbReference type="EMBL" id="QSL66753.1"/>
    </source>
</evidence>
<evidence type="ECO:0000256" key="12">
    <source>
        <dbReference type="ARBA" id="ARBA00023136"/>
    </source>
</evidence>
<dbReference type="GO" id="GO:0005789">
    <property type="term" value="C:endoplasmic reticulum membrane"/>
    <property type="evidence" value="ECO:0007669"/>
    <property type="project" value="UniProtKB-SubCell"/>
</dbReference>
<feature type="chain" id="PRO_5034891592" description="Store-operated calcium entry-associated regulatory factor" evidence="15">
    <location>
        <begin position="17"/>
        <end position="288"/>
    </location>
</feature>
<evidence type="ECO:0000313" key="17">
    <source>
        <dbReference type="Proteomes" id="UP000663699"/>
    </source>
</evidence>
<dbReference type="OrthoDB" id="20303at2759"/>
<dbReference type="GO" id="GO:2001256">
    <property type="term" value="P:regulation of store-operated calcium entry"/>
    <property type="evidence" value="ECO:0007669"/>
    <property type="project" value="InterPro"/>
</dbReference>
<evidence type="ECO:0000256" key="10">
    <source>
        <dbReference type="ARBA" id="ARBA00022989"/>
    </source>
</evidence>
<dbReference type="Pfam" id="PF06682">
    <property type="entry name" value="SARAF"/>
    <property type="match status" value="1"/>
</dbReference>
<keyword evidence="7 15" id="KW-0732">Signal</keyword>
<protein>
    <recommendedName>
        <fullName evidence="3">Store-operated calcium entry-associated regulatory factor</fullName>
    </recommendedName>
    <alternativeName>
        <fullName evidence="13">Transmembrane protein 66</fullName>
    </alternativeName>
</protein>
<evidence type="ECO:0000256" key="1">
    <source>
        <dbReference type="ARBA" id="ARBA00004115"/>
    </source>
</evidence>
<keyword evidence="12 14" id="KW-0472">Membrane</keyword>
<feature type="signal peptide" evidence="15">
    <location>
        <begin position="1"/>
        <end position="16"/>
    </location>
</feature>
<keyword evidence="4" id="KW-0813">Transport</keyword>
<evidence type="ECO:0000256" key="4">
    <source>
        <dbReference type="ARBA" id="ARBA00022448"/>
    </source>
</evidence>
<comment type="subcellular location">
    <subcellularLocation>
        <location evidence="1">Endoplasmic reticulum membrane</location>
        <topology evidence="1">Single-pass type I membrane protein</topology>
    </subcellularLocation>
</comment>
<keyword evidence="6 14" id="KW-0812">Transmembrane</keyword>
<dbReference type="AlphaFoldDB" id="A0A899G1W3"/>
<evidence type="ECO:0000256" key="5">
    <source>
        <dbReference type="ARBA" id="ARBA00022568"/>
    </source>
</evidence>
<keyword evidence="9" id="KW-0106">Calcium</keyword>
<keyword evidence="17" id="KW-1185">Reference proteome</keyword>
<dbReference type="GO" id="GO:0006816">
    <property type="term" value="P:calcium ion transport"/>
    <property type="evidence" value="ECO:0007669"/>
    <property type="project" value="UniProtKB-KW"/>
</dbReference>
<evidence type="ECO:0000256" key="3">
    <source>
        <dbReference type="ARBA" id="ARBA00016584"/>
    </source>
</evidence>
<evidence type="ECO:0000256" key="14">
    <source>
        <dbReference type="SAM" id="Phobius"/>
    </source>
</evidence>
<evidence type="ECO:0000256" key="6">
    <source>
        <dbReference type="ARBA" id="ARBA00022692"/>
    </source>
</evidence>
<evidence type="ECO:0000256" key="15">
    <source>
        <dbReference type="SAM" id="SignalP"/>
    </source>
</evidence>
<dbReference type="PANTHER" id="PTHR15929">
    <property type="entry name" value="STORE-OPERATED CALCIUM ENTRY-ASSOCIATED REGULATORY FACTOR"/>
    <property type="match status" value="1"/>
</dbReference>
<proteinExistence type="inferred from homology"/>
<evidence type="ECO:0000256" key="9">
    <source>
        <dbReference type="ARBA" id="ARBA00022837"/>
    </source>
</evidence>
<keyword evidence="5" id="KW-0109">Calcium transport</keyword>
<accession>A0A899G1W3</accession>
<gene>
    <name evidence="16" type="ORF">MERGE_001139</name>
</gene>
<evidence type="ECO:0000256" key="2">
    <source>
        <dbReference type="ARBA" id="ARBA00006833"/>
    </source>
</evidence>
<sequence length="288" mass="33356">MLKSVFVLLLFVSVDCFQYTDRILLSKIRALTFYKEKYTKSLRFKPSSQIVCVGGDAKGLYELNEIQCKNIGSEYDSEDVQWSCSSILPSFYKLGRTNVVCEGYSGPDDKYVLKGSCLVEYTLHLTEEGKIYYKKHKYLLFGAENVIYSYASVFLRYLLTFSILYILYLLLKKARTAFQNWRPGDWFGGGGGGYPRGPPPPYSGPYNGKTYQSSRFPWTPGFWSGLLGGAALSYMMRGSRERYSRFNEPIYQHRFWEDEYRHHNNDIRQDTTNYSMRSSTGFGGTRRR</sequence>
<evidence type="ECO:0000256" key="13">
    <source>
        <dbReference type="ARBA" id="ARBA00031116"/>
    </source>
</evidence>
<comment type="similarity">
    <text evidence="2">Belongs to the SARAF family.</text>
</comment>
<dbReference type="InterPro" id="IPR009567">
    <property type="entry name" value="SARAF"/>
</dbReference>
<reference evidence="16" key="1">
    <citation type="submission" date="2020-06" db="EMBL/GenBank/DDBJ databases">
        <title>Genomes of multiple members of Pneumocystis genus reveal paths to human pathogen Pneumocystis jirovecii.</title>
        <authorList>
            <person name="Cisse O.H."/>
            <person name="Ma L."/>
            <person name="Dekker J."/>
            <person name="Khil P."/>
            <person name="Jo J."/>
            <person name="Brenchley J."/>
            <person name="Blair R."/>
            <person name="Pahar B."/>
            <person name="Chabe M."/>
            <person name="Van Rompay K.A."/>
            <person name="Keesler R."/>
            <person name="Sukura A."/>
            <person name="Hirsch V."/>
            <person name="Kutty G."/>
            <person name="Liu Y."/>
            <person name="Peng L."/>
            <person name="Chen J."/>
            <person name="Song J."/>
            <person name="Weissenbacher-Lang C."/>
            <person name="Xu J."/>
            <person name="Upham N.S."/>
            <person name="Stajich J.E."/>
            <person name="Cuomo C.A."/>
            <person name="Cushion M.T."/>
            <person name="Kovacs J.A."/>
        </authorList>
    </citation>
    <scope>NUCLEOTIDE SEQUENCE</scope>
    <source>
        <strain evidence="16">2A</strain>
    </source>
</reference>
<name>A0A899G1W3_9ASCO</name>
<dbReference type="PANTHER" id="PTHR15929:SF0">
    <property type="entry name" value="STORE-OPERATED CALCIUM ENTRY-ASSOCIATED REGULATORY FACTOR"/>
    <property type="match status" value="1"/>
</dbReference>
<keyword evidence="11" id="KW-0406">Ion transport</keyword>
<dbReference type="Proteomes" id="UP000663699">
    <property type="component" value="Chromosome 14"/>
</dbReference>
<feature type="transmembrane region" description="Helical" evidence="14">
    <location>
        <begin position="147"/>
        <end position="171"/>
    </location>
</feature>